<dbReference type="AlphaFoldDB" id="A0A6A7ARA3"/>
<protein>
    <submittedName>
        <fullName evidence="3">Uncharacterized protein</fullName>
    </submittedName>
</protein>
<reference evidence="3" key="1">
    <citation type="submission" date="2020-01" db="EMBL/GenBank/DDBJ databases">
        <authorList>
            <consortium name="DOE Joint Genome Institute"/>
            <person name="Haridas S."/>
            <person name="Albert R."/>
            <person name="Binder M."/>
            <person name="Bloem J."/>
            <person name="Labutti K."/>
            <person name="Salamov A."/>
            <person name="Andreopoulos B."/>
            <person name="Baker S.E."/>
            <person name="Barry K."/>
            <person name="Bills G."/>
            <person name="Bluhm B.H."/>
            <person name="Cannon C."/>
            <person name="Castanera R."/>
            <person name="Culley D.E."/>
            <person name="Daum C."/>
            <person name="Ezra D."/>
            <person name="Gonzalez J.B."/>
            <person name="Henrissat B."/>
            <person name="Kuo A."/>
            <person name="Liang C."/>
            <person name="Lipzen A."/>
            <person name="Lutzoni F."/>
            <person name="Magnuson J."/>
            <person name="Mondo S."/>
            <person name="Nolan M."/>
            <person name="Ohm R."/>
            <person name="Pangilinan J."/>
            <person name="Park H.-J."/>
            <person name="Ramirez L."/>
            <person name="Alfaro M."/>
            <person name="Sun H."/>
            <person name="Tritt A."/>
            <person name="Yoshinaga Y."/>
            <person name="Zwiers L.-H."/>
            <person name="Turgeon B.G."/>
            <person name="Goodwin S.B."/>
            <person name="Spatafora J.W."/>
            <person name="Crous P.W."/>
            <person name="Grigoriev I.V."/>
        </authorList>
    </citation>
    <scope>NUCLEOTIDE SEQUENCE</scope>
    <source>
        <strain evidence="3">IPT5</strain>
    </source>
</reference>
<evidence type="ECO:0000313" key="3">
    <source>
        <dbReference type="EMBL" id="KAF2845840.1"/>
    </source>
</evidence>
<name>A0A6A7ARA3_9PLEO</name>
<organism evidence="3 4">
    <name type="scientific">Plenodomus tracheiphilus IPT5</name>
    <dbReference type="NCBI Taxonomy" id="1408161"/>
    <lineage>
        <taxon>Eukaryota</taxon>
        <taxon>Fungi</taxon>
        <taxon>Dikarya</taxon>
        <taxon>Ascomycota</taxon>
        <taxon>Pezizomycotina</taxon>
        <taxon>Dothideomycetes</taxon>
        <taxon>Pleosporomycetidae</taxon>
        <taxon>Pleosporales</taxon>
        <taxon>Pleosporineae</taxon>
        <taxon>Leptosphaeriaceae</taxon>
        <taxon>Plenodomus</taxon>
    </lineage>
</organism>
<evidence type="ECO:0000256" key="1">
    <source>
        <dbReference type="SAM" id="MobiDB-lite"/>
    </source>
</evidence>
<gene>
    <name evidence="3" type="ORF">T440DRAFT_254731</name>
</gene>
<sequence>MSRPHDHGTSSDAQCGGPVSYMSAALCLPMTTTITTTIIIIIHNQSPLPPRPTPPPPPLVACMPTQPVPRLSHGQASESSVSVSVCACEQSRAV</sequence>
<feature type="compositionally biased region" description="Pro residues" evidence="1">
    <location>
        <begin position="47"/>
        <end position="59"/>
    </location>
</feature>
<evidence type="ECO:0000256" key="2">
    <source>
        <dbReference type="SAM" id="Phobius"/>
    </source>
</evidence>
<keyword evidence="2" id="KW-1133">Transmembrane helix</keyword>
<evidence type="ECO:0000313" key="4">
    <source>
        <dbReference type="Proteomes" id="UP000799423"/>
    </source>
</evidence>
<keyword evidence="4" id="KW-1185">Reference proteome</keyword>
<feature type="transmembrane region" description="Helical" evidence="2">
    <location>
        <begin position="20"/>
        <end position="42"/>
    </location>
</feature>
<accession>A0A6A7ARA3</accession>
<dbReference type="EMBL" id="MU006341">
    <property type="protein sequence ID" value="KAF2845840.1"/>
    <property type="molecule type" value="Genomic_DNA"/>
</dbReference>
<feature type="region of interest" description="Disordered" evidence="1">
    <location>
        <begin position="46"/>
        <end position="76"/>
    </location>
</feature>
<keyword evidence="2" id="KW-0812">Transmembrane</keyword>
<dbReference type="Proteomes" id="UP000799423">
    <property type="component" value="Unassembled WGS sequence"/>
</dbReference>
<proteinExistence type="predicted"/>
<keyword evidence="2" id="KW-0472">Membrane</keyword>